<gene>
    <name evidence="5" type="ORF">U472_03165</name>
</gene>
<dbReference type="Pfam" id="PF01523">
    <property type="entry name" value="PmbA_TldD_1st"/>
    <property type="match status" value="1"/>
</dbReference>
<keyword evidence="6" id="KW-1185">Reference proteome</keyword>
<name>A0A1C0AB14_9FIRM</name>
<dbReference type="Proteomes" id="UP000093514">
    <property type="component" value="Unassembled WGS sequence"/>
</dbReference>
<evidence type="ECO:0000259" key="3">
    <source>
        <dbReference type="Pfam" id="PF19289"/>
    </source>
</evidence>
<feature type="domain" description="Metalloprotease TldD/E central" evidence="4">
    <location>
        <begin position="114"/>
        <end position="217"/>
    </location>
</feature>
<dbReference type="SUPFAM" id="SSF111283">
    <property type="entry name" value="Putative modulator of DNA gyrase, PmbA/TldD"/>
    <property type="match status" value="1"/>
</dbReference>
<dbReference type="InterPro" id="IPR047657">
    <property type="entry name" value="PmbA"/>
</dbReference>
<evidence type="ECO:0000259" key="2">
    <source>
        <dbReference type="Pfam" id="PF01523"/>
    </source>
</evidence>
<sequence length="447" mass="48364">MSKLNLTDLIGKAQDLGAEDVEFYYEVSEDNSIEVYEGEVESLESAHSKGLGIRVFVKGKMGFAYTTNFNDGVIEKVIREAIANAKIAVEDEHRTLANGDYDYKELDIYNPQFLESSVEDKIDLILNMEKAALEYSDKVESVISAGYGDNTSEITIVNSKGLNQSYKSNTCYAYLYVMAGEGEEKQTGSALSYGRGLDDLTPVKTGEEAAKNAIKLLGGKQVNSQEAPVVFTPEVGSMFLYLLASTLTAEAVQKGRSLFVDKLNQVVASKKVSIIDDGTLEAGLATAPFDDEGVPCTPTNIIEKGVLKNYLYDIYTANKDKVESTGNAQRSYRGIPSVAPSNFYLEAGEEHLADIIGGVENGFYVHKVIGLFSGANTISGDFSVGATGQWIENGEIKQAVSEVTIAGNLIDFLKDIEELGDDLKFNPMVGSFGSPTFKVKKLAISGA</sequence>
<dbReference type="RefSeq" id="WP_068715442.1">
    <property type="nucleotide sequence ID" value="NZ_LWDV01000007.1"/>
</dbReference>
<organism evidence="5 6">
    <name type="scientific">Orenia metallireducens</name>
    <dbReference type="NCBI Taxonomy" id="1413210"/>
    <lineage>
        <taxon>Bacteria</taxon>
        <taxon>Bacillati</taxon>
        <taxon>Bacillota</taxon>
        <taxon>Clostridia</taxon>
        <taxon>Halanaerobiales</taxon>
        <taxon>Halobacteroidaceae</taxon>
        <taxon>Orenia</taxon>
    </lineage>
</organism>
<dbReference type="Pfam" id="PF19289">
    <property type="entry name" value="PmbA_TldD_3rd"/>
    <property type="match status" value="1"/>
</dbReference>
<feature type="domain" description="Metalloprotease TldD/E N-terminal" evidence="2">
    <location>
        <begin position="21"/>
        <end position="85"/>
    </location>
</feature>
<protein>
    <submittedName>
        <fullName evidence="5">Peptidase U62</fullName>
    </submittedName>
</protein>
<evidence type="ECO:0000256" key="1">
    <source>
        <dbReference type="ARBA" id="ARBA00005836"/>
    </source>
</evidence>
<feature type="domain" description="Metalloprotease TldD/E C-terminal" evidence="3">
    <location>
        <begin position="225"/>
        <end position="446"/>
    </location>
</feature>
<dbReference type="Gene3D" id="3.30.2290.10">
    <property type="entry name" value="PmbA/TldD superfamily"/>
    <property type="match status" value="1"/>
</dbReference>
<dbReference type="InterPro" id="IPR036059">
    <property type="entry name" value="TldD/PmbA_sf"/>
</dbReference>
<dbReference type="GO" id="GO:0008237">
    <property type="term" value="F:metallopeptidase activity"/>
    <property type="evidence" value="ECO:0007669"/>
    <property type="project" value="InterPro"/>
</dbReference>
<dbReference type="InterPro" id="IPR002510">
    <property type="entry name" value="Metalloprtase-TldD/E_N"/>
</dbReference>
<comment type="caution">
    <text evidence="5">The sequence shown here is derived from an EMBL/GenBank/DDBJ whole genome shotgun (WGS) entry which is preliminary data.</text>
</comment>
<dbReference type="PANTHER" id="PTHR43421">
    <property type="entry name" value="METALLOPROTEASE PMBA"/>
    <property type="match status" value="1"/>
</dbReference>
<dbReference type="PANTHER" id="PTHR43421:SF1">
    <property type="entry name" value="METALLOPROTEASE PMBA"/>
    <property type="match status" value="1"/>
</dbReference>
<dbReference type="AlphaFoldDB" id="A0A1C0AB14"/>
<dbReference type="InterPro" id="IPR045570">
    <property type="entry name" value="Metalloprtase-TldD/E_cen_dom"/>
</dbReference>
<dbReference type="InterPro" id="IPR045569">
    <property type="entry name" value="Metalloprtase-TldD/E_C"/>
</dbReference>
<dbReference type="Pfam" id="PF19290">
    <property type="entry name" value="PmbA_TldD_2nd"/>
    <property type="match status" value="1"/>
</dbReference>
<evidence type="ECO:0000259" key="4">
    <source>
        <dbReference type="Pfam" id="PF19290"/>
    </source>
</evidence>
<dbReference type="EMBL" id="LWDV01000007">
    <property type="protein sequence ID" value="OCL27569.1"/>
    <property type="molecule type" value="Genomic_DNA"/>
</dbReference>
<dbReference type="GO" id="GO:0005829">
    <property type="term" value="C:cytosol"/>
    <property type="evidence" value="ECO:0007669"/>
    <property type="project" value="TreeGrafter"/>
</dbReference>
<dbReference type="InterPro" id="IPR035068">
    <property type="entry name" value="TldD/PmbA_N"/>
</dbReference>
<evidence type="ECO:0000313" key="5">
    <source>
        <dbReference type="EMBL" id="OCL27569.1"/>
    </source>
</evidence>
<accession>A0A1C0AB14</accession>
<dbReference type="GO" id="GO:0006508">
    <property type="term" value="P:proteolysis"/>
    <property type="evidence" value="ECO:0007669"/>
    <property type="project" value="InterPro"/>
</dbReference>
<dbReference type="OrthoDB" id="9803213at2"/>
<evidence type="ECO:0000313" key="6">
    <source>
        <dbReference type="Proteomes" id="UP000093514"/>
    </source>
</evidence>
<proteinExistence type="inferred from homology"/>
<reference evidence="5 6" key="2">
    <citation type="submission" date="2016-08" db="EMBL/GenBank/DDBJ databases">
        <title>Orenia metallireducens sp. nov. strain Z6, a Novel Metal-reducing Firmicute from the Deep Subsurface.</title>
        <authorList>
            <person name="Maxim B.I."/>
            <person name="Kenneth K."/>
            <person name="Flynn T.M."/>
            <person name="Oloughlin E.J."/>
            <person name="Locke R.A."/>
            <person name="Weber J.R."/>
            <person name="Egan S.M."/>
            <person name="Mackie R.I."/>
            <person name="Cann I.K."/>
        </authorList>
    </citation>
    <scope>NUCLEOTIDE SEQUENCE [LARGE SCALE GENOMIC DNA]</scope>
    <source>
        <strain evidence="5 6">Z6</strain>
    </source>
</reference>
<comment type="similarity">
    <text evidence="1">Belongs to the peptidase U62 family.</text>
</comment>
<reference evidence="6" key="1">
    <citation type="submission" date="2016-07" db="EMBL/GenBank/DDBJ databases">
        <authorList>
            <person name="Florea S."/>
            <person name="Webb J.S."/>
            <person name="Jaromczyk J."/>
            <person name="Schardl C.L."/>
        </authorList>
    </citation>
    <scope>NUCLEOTIDE SEQUENCE [LARGE SCALE GENOMIC DNA]</scope>
    <source>
        <strain evidence="6">Z6</strain>
    </source>
</reference>